<dbReference type="SUPFAM" id="SSF88713">
    <property type="entry name" value="Glycoside hydrolase/deacetylase"/>
    <property type="match status" value="1"/>
</dbReference>
<dbReference type="PROSITE" id="PS51677">
    <property type="entry name" value="NODB"/>
    <property type="match status" value="1"/>
</dbReference>
<evidence type="ECO:0000259" key="4">
    <source>
        <dbReference type="PROSITE" id="PS51677"/>
    </source>
</evidence>
<keyword evidence="2" id="KW-0378">Hydrolase</keyword>
<dbReference type="GO" id="GO:0005975">
    <property type="term" value="P:carbohydrate metabolic process"/>
    <property type="evidence" value="ECO:0007669"/>
    <property type="project" value="InterPro"/>
</dbReference>
<dbReference type="InterPro" id="IPR050248">
    <property type="entry name" value="Polysacc_deacetylase_ArnD"/>
</dbReference>
<gene>
    <name evidence="5" type="ORF">BRCON_1944</name>
</gene>
<feature type="region of interest" description="Disordered" evidence="3">
    <location>
        <begin position="320"/>
        <end position="408"/>
    </location>
</feature>
<dbReference type="Gene3D" id="3.20.20.370">
    <property type="entry name" value="Glycoside hydrolase/deacetylase"/>
    <property type="match status" value="1"/>
</dbReference>
<feature type="compositionally biased region" description="Low complexity" evidence="3">
    <location>
        <begin position="320"/>
        <end position="370"/>
    </location>
</feature>
<feature type="domain" description="NodB homology" evidence="4">
    <location>
        <begin position="126"/>
        <end position="304"/>
    </location>
</feature>
<feature type="region of interest" description="Disordered" evidence="3">
    <location>
        <begin position="42"/>
        <end position="62"/>
    </location>
</feature>
<evidence type="ECO:0000256" key="2">
    <source>
        <dbReference type="ARBA" id="ARBA00022801"/>
    </source>
</evidence>
<reference evidence="5 6" key="1">
    <citation type="submission" date="2018-05" db="EMBL/GenBank/DDBJ databases">
        <title>A metagenomic window into the 2 km-deep terrestrial subsurface aquifer revealed taxonomically and functionally diverse microbial community comprising novel uncultured bacterial lineages.</title>
        <authorList>
            <person name="Kadnikov V.V."/>
            <person name="Mardanov A.V."/>
            <person name="Beletsky A.V."/>
            <person name="Banks D."/>
            <person name="Pimenov N.V."/>
            <person name="Frank Y.A."/>
            <person name="Karnachuk O.V."/>
            <person name="Ravin N.V."/>
        </authorList>
    </citation>
    <scope>NUCLEOTIDE SEQUENCE [LARGE SCALE GENOMIC DNA]</scope>
    <source>
        <strain evidence="5">BY</strain>
    </source>
</reference>
<dbReference type="Pfam" id="PF01522">
    <property type="entry name" value="Polysacc_deac_1"/>
    <property type="match status" value="1"/>
</dbReference>
<dbReference type="GO" id="GO:0016020">
    <property type="term" value="C:membrane"/>
    <property type="evidence" value="ECO:0007669"/>
    <property type="project" value="TreeGrafter"/>
</dbReference>
<dbReference type="GO" id="GO:0016810">
    <property type="term" value="F:hydrolase activity, acting on carbon-nitrogen (but not peptide) bonds"/>
    <property type="evidence" value="ECO:0007669"/>
    <property type="project" value="InterPro"/>
</dbReference>
<evidence type="ECO:0000256" key="3">
    <source>
        <dbReference type="SAM" id="MobiDB-lite"/>
    </source>
</evidence>
<organism evidence="5 6">
    <name type="scientific">Sumerlaea chitinivorans</name>
    <dbReference type="NCBI Taxonomy" id="2250252"/>
    <lineage>
        <taxon>Bacteria</taxon>
        <taxon>Candidatus Sumerlaeota</taxon>
        <taxon>Candidatus Sumerlaeia</taxon>
        <taxon>Candidatus Sumerlaeales</taxon>
        <taxon>Candidatus Sumerlaeaceae</taxon>
        <taxon>Candidatus Sumerlaea</taxon>
    </lineage>
</organism>
<protein>
    <submittedName>
        <fullName evidence="5">Peptidoglycan N-acetylglucosamine deacetylase</fullName>
    </submittedName>
</protein>
<evidence type="ECO:0000313" key="6">
    <source>
        <dbReference type="Proteomes" id="UP000262583"/>
    </source>
</evidence>
<keyword evidence="1" id="KW-0479">Metal-binding</keyword>
<feature type="region of interest" description="Disordered" evidence="3">
    <location>
        <begin position="79"/>
        <end position="117"/>
    </location>
</feature>
<accession>A0A2Z4Y6D6</accession>
<dbReference type="AlphaFoldDB" id="A0A2Z4Y6D6"/>
<dbReference type="KEGG" id="schv:BRCON_1944"/>
<dbReference type="Proteomes" id="UP000262583">
    <property type="component" value="Chromosome"/>
</dbReference>
<proteinExistence type="predicted"/>
<evidence type="ECO:0000256" key="1">
    <source>
        <dbReference type="ARBA" id="ARBA00022723"/>
    </source>
</evidence>
<name>A0A2Z4Y6D6_SUMC1</name>
<sequence length="408" mass="43596">MLQKFRVPALIVAFILVFVAGIFFARNLPSVPVLAKSAVPKTEPIASESPAAPPSPKGVGATRDLSSIVQAYAKREESAKAGPASAAGSVESAQGSTSGSTVARPAPVRTPPPDLKLIRQWPTGRKWVALTFDDGPHPQYTEQFLDLLKRKNVRATFFLLGPNVKSRPDLVQKIVSEGHEVGNHSWSHPTLSKLSPEKIRAEIENTNEQIREAAGVTVHLMRPPYGSANKKVQDVCDLLGMRIICWSVDTDDWRKTTTQEKMFDIVKKNTSDGAIILMHDRFEKSLKTTEQTIDYLRSQGYEFVTVSELLGLEPPKAPSASAVAAATTPQADSPQRAMAAATPVEAAPTQTPVTNAGSNSAASVATAVSAPTEGNAAPTVPVPIGQPNDPLPPVSPEKITTIPRASGR</sequence>
<dbReference type="InterPro" id="IPR011330">
    <property type="entry name" value="Glyco_hydro/deAcase_b/a-brl"/>
</dbReference>
<dbReference type="GO" id="GO:0046872">
    <property type="term" value="F:metal ion binding"/>
    <property type="evidence" value="ECO:0007669"/>
    <property type="project" value="UniProtKB-KW"/>
</dbReference>
<feature type="compositionally biased region" description="Low complexity" evidence="3">
    <location>
        <begin position="80"/>
        <end position="89"/>
    </location>
</feature>
<dbReference type="EMBL" id="CP030759">
    <property type="protein sequence ID" value="AXA36721.1"/>
    <property type="molecule type" value="Genomic_DNA"/>
</dbReference>
<dbReference type="InterPro" id="IPR002509">
    <property type="entry name" value="NODB_dom"/>
</dbReference>
<feature type="compositionally biased region" description="Polar residues" evidence="3">
    <location>
        <begin position="91"/>
        <end position="100"/>
    </location>
</feature>
<evidence type="ECO:0000313" key="5">
    <source>
        <dbReference type="EMBL" id="AXA36721.1"/>
    </source>
</evidence>
<dbReference type="PANTHER" id="PTHR10587">
    <property type="entry name" value="GLYCOSYL TRANSFERASE-RELATED"/>
    <property type="match status" value="1"/>
</dbReference>
<dbReference type="PANTHER" id="PTHR10587:SF133">
    <property type="entry name" value="CHITIN DEACETYLASE 1-RELATED"/>
    <property type="match status" value="1"/>
</dbReference>
<dbReference type="CDD" id="cd10954">
    <property type="entry name" value="CE4_CtAXE_like"/>
    <property type="match status" value="1"/>
</dbReference>